<evidence type="ECO:0000259" key="11">
    <source>
        <dbReference type="PROSITE" id="PS50893"/>
    </source>
</evidence>
<dbReference type="Pfam" id="PF25158">
    <property type="entry name" value="ABCA11_C"/>
    <property type="match status" value="1"/>
</dbReference>
<dbReference type="GO" id="GO:0016887">
    <property type="term" value="F:ATP hydrolysis activity"/>
    <property type="evidence" value="ECO:0007669"/>
    <property type="project" value="InterPro"/>
</dbReference>
<accession>A0AAX6FE97</accession>
<feature type="domain" description="ABC transporter" evidence="11">
    <location>
        <begin position="157"/>
        <end position="402"/>
    </location>
</feature>
<dbReference type="CDD" id="cd03263">
    <property type="entry name" value="ABC_subfamily_A"/>
    <property type="match status" value="1"/>
</dbReference>
<dbReference type="FunFam" id="3.40.50.300:FF:000665">
    <property type="entry name" value="ABC transporter A family member 2"/>
    <property type="match status" value="1"/>
</dbReference>
<dbReference type="SUPFAM" id="SSF52540">
    <property type="entry name" value="P-loop containing nucleoside triphosphate hydrolases"/>
    <property type="match status" value="1"/>
</dbReference>
<feature type="transmembrane region" description="Helical" evidence="10">
    <location>
        <begin position="61"/>
        <end position="79"/>
    </location>
</feature>
<dbReference type="AlphaFoldDB" id="A0AAX6FE97"/>
<evidence type="ECO:0000256" key="8">
    <source>
        <dbReference type="ARBA" id="ARBA00023136"/>
    </source>
</evidence>
<dbReference type="GO" id="GO:0140359">
    <property type="term" value="F:ABC-type transporter activity"/>
    <property type="evidence" value="ECO:0007669"/>
    <property type="project" value="InterPro"/>
</dbReference>
<evidence type="ECO:0000256" key="6">
    <source>
        <dbReference type="ARBA" id="ARBA00022840"/>
    </source>
</evidence>
<dbReference type="PROSITE" id="PS50893">
    <property type="entry name" value="ABC_TRANSPORTER_2"/>
    <property type="match status" value="1"/>
</dbReference>
<comment type="subcellular location">
    <subcellularLocation>
        <location evidence="1">Membrane</location>
        <topology evidence="1">Multi-pass membrane protein</topology>
    </subcellularLocation>
</comment>
<reference evidence="12" key="2">
    <citation type="submission" date="2023-04" db="EMBL/GenBank/DDBJ databases">
        <authorList>
            <person name="Bruccoleri R.E."/>
            <person name="Oakeley E.J."/>
            <person name="Faust A.-M."/>
            <person name="Dessus-Babus S."/>
            <person name="Altorfer M."/>
            <person name="Burckhardt D."/>
            <person name="Oertli M."/>
            <person name="Naumann U."/>
            <person name="Petersen F."/>
            <person name="Wong J."/>
        </authorList>
    </citation>
    <scope>NUCLEOTIDE SEQUENCE</scope>
    <source>
        <strain evidence="12">GSM-AAB239-AS_SAM_17_03QT</strain>
        <tissue evidence="12">Leaf</tissue>
    </source>
</reference>
<evidence type="ECO:0000313" key="12">
    <source>
        <dbReference type="EMBL" id="KAJ6814800.1"/>
    </source>
</evidence>
<evidence type="ECO:0000256" key="1">
    <source>
        <dbReference type="ARBA" id="ARBA00004141"/>
    </source>
</evidence>
<keyword evidence="4 10" id="KW-0812">Transmembrane</keyword>
<protein>
    <submittedName>
        <fullName evidence="12">ABC transporter A family member 2</fullName>
    </submittedName>
</protein>
<keyword evidence="8 10" id="KW-0472">Membrane</keyword>
<dbReference type="Gene3D" id="3.40.50.300">
    <property type="entry name" value="P-loop containing nucleotide triphosphate hydrolases"/>
    <property type="match status" value="1"/>
</dbReference>
<evidence type="ECO:0000256" key="4">
    <source>
        <dbReference type="ARBA" id="ARBA00022692"/>
    </source>
</evidence>
<evidence type="ECO:0000313" key="13">
    <source>
        <dbReference type="Proteomes" id="UP001140949"/>
    </source>
</evidence>
<dbReference type="InterPro" id="IPR027417">
    <property type="entry name" value="P-loop_NTPase"/>
</dbReference>
<keyword evidence="6" id="KW-0067">ATP-binding</keyword>
<dbReference type="SMART" id="SM00382">
    <property type="entry name" value="AAA"/>
    <property type="match status" value="1"/>
</dbReference>
<dbReference type="InterPro" id="IPR026082">
    <property type="entry name" value="ABCA"/>
</dbReference>
<dbReference type="InterPro" id="IPR056788">
    <property type="entry name" value="ABCA2/9/11_C"/>
</dbReference>
<evidence type="ECO:0000256" key="7">
    <source>
        <dbReference type="ARBA" id="ARBA00022989"/>
    </source>
</evidence>
<dbReference type="Pfam" id="PF00005">
    <property type="entry name" value="ABC_tran"/>
    <property type="match status" value="1"/>
</dbReference>
<dbReference type="InterPro" id="IPR017871">
    <property type="entry name" value="ABC_transporter-like_CS"/>
</dbReference>
<dbReference type="InterPro" id="IPR003439">
    <property type="entry name" value="ABC_transporter-like_ATP-bd"/>
</dbReference>
<comment type="caution">
    <text evidence="12">The sequence shown here is derived from an EMBL/GenBank/DDBJ whole genome shotgun (WGS) entry which is preliminary data.</text>
</comment>
<dbReference type="EMBL" id="JANAVB010029617">
    <property type="protein sequence ID" value="KAJ6814800.1"/>
    <property type="molecule type" value="Genomic_DNA"/>
</dbReference>
<dbReference type="GO" id="GO:0016020">
    <property type="term" value="C:membrane"/>
    <property type="evidence" value="ECO:0007669"/>
    <property type="project" value="UniProtKB-SubCell"/>
</dbReference>
<dbReference type="PROSITE" id="PS00211">
    <property type="entry name" value="ABC_TRANSPORTER_1"/>
    <property type="match status" value="1"/>
</dbReference>
<sequence length="593" mass="65151">MFLPSLLYIKVTQYTVLGTLFPPILFGKAVELLREASGVSWSQRGECPPMYPDCIMTLEKIFWCYVATFFFWFILAVYLDNVVPNSNGLRKSVFYFLKPSYWKGEDGDEVEEGSLFSRAGTSPPPEDVVPDDEDVLAEETTVKCQVAENRTDPTVAIQVRGLVKSYPGTTSIGCCKLSKSPPYHAVKGVWLNLPNNQLFCLLGPNGAGKTTTISCLTGTTPVTGGDALIYGCSVRSSVGMSNIRRMIGVCPQFDILWDALSGEEHLHLFASIKGLPPSMIGAAADKLLEDVQLATAAKCRSGSYSGGMKRRLSVAVALIGDPKVVFLDEPTTGMDPLTRRNVWDIIEEAKKGRAIVLTTHSMEEADILSDRIGIMAKGRLRCLGTSIRLKSRFGAGYVANVSYNNGDTEEETSESRVERIKQFFRYRLNLDPKEENEKFLTFLIPNEKEGLLMDFFSELEERAEEFGISDIQLGLSTLEEVFLNIAKQAELESAAAEGDLVPFFLNSGTAIQIPKGARFVGIPGTESSENPRGVMVEIYWEQDESGLLYISDHSPETPIPPNVQPPPPPPPPAANDGTLVGFAIDPNQLTNDR</sequence>
<evidence type="ECO:0000256" key="3">
    <source>
        <dbReference type="ARBA" id="ARBA00022448"/>
    </source>
</evidence>
<evidence type="ECO:0000256" key="2">
    <source>
        <dbReference type="ARBA" id="ARBA00008526"/>
    </source>
</evidence>
<keyword evidence="5" id="KW-0547">Nucleotide-binding</keyword>
<evidence type="ECO:0000256" key="5">
    <source>
        <dbReference type="ARBA" id="ARBA00022741"/>
    </source>
</evidence>
<feature type="region of interest" description="Disordered" evidence="9">
    <location>
        <begin position="551"/>
        <end position="593"/>
    </location>
</feature>
<dbReference type="GO" id="GO:0005319">
    <property type="term" value="F:lipid transporter activity"/>
    <property type="evidence" value="ECO:0007669"/>
    <property type="project" value="TreeGrafter"/>
</dbReference>
<dbReference type="PANTHER" id="PTHR19229">
    <property type="entry name" value="ATP-BINDING CASSETTE TRANSPORTER SUBFAMILY A ABCA"/>
    <property type="match status" value="1"/>
</dbReference>
<comment type="similarity">
    <text evidence="2">Belongs to the ABC transporter superfamily. ABCA family. CPR flippase (TC 3.A.1.211) subfamily.</text>
</comment>
<evidence type="ECO:0000256" key="9">
    <source>
        <dbReference type="SAM" id="MobiDB-lite"/>
    </source>
</evidence>
<organism evidence="12 13">
    <name type="scientific">Iris pallida</name>
    <name type="common">Sweet iris</name>
    <dbReference type="NCBI Taxonomy" id="29817"/>
    <lineage>
        <taxon>Eukaryota</taxon>
        <taxon>Viridiplantae</taxon>
        <taxon>Streptophyta</taxon>
        <taxon>Embryophyta</taxon>
        <taxon>Tracheophyta</taxon>
        <taxon>Spermatophyta</taxon>
        <taxon>Magnoliopsida</taxon>
        <taxon>Liliopsida</taxon>
        <taxon>Asparagales</taxon>
        <taxon>Iridaceae</taxon>
        <taxon>Iridoideae</taxon>
        <taxon>Irideae</taxon>
        <taxon>Iris</taxon>
    </lineage>
</organism>
<name>A0AAX6FE97_IRIPA</name>
<evidence type="ECO:0000256" key="10">
    <source>
        <dbReference type="SAM" id="Phobius"/>
    </source>
</evidence>
<dbReference type="PANTHER" id="PTHR19229:SF205">
    <property type="entry name" value="ABC TRANSPORTER A FAMILY MEMBER 1-RELATED"/>
    <property type="match status" value="1"/>
</dbReference>
<keyword evidence="3" id="KW-0813">Transport</keyword>
<keyword evidence="7 10" id="KW-1133">Transmembrane helix</keyword>
<dbReference type="Proteomes" id="UP001140949">
    <property type="component" value="Unassembled WGS sequence"/>
</dbReference>
<keyword evidence="13" id="KW-1185">Reference proteome</keyword>
<proteinExistence type="inferred from homology"/>
<feature type="compositionally biased region" description="Pro residues" evidence="9">
    <location>
        <begin position="557"/>
        <end position="573"/>
    </location>
</feature>
<reference evidence="12" key="1">
    <citation type="journal article" date="2023" name="GigaByte">
        <title>Genome assembly of the bearded iris, Iris pallida Lam.</title>
        <authorList>
            <person name="Bruccoleri R.E."/>
            <person name="Oakeley E.J."/>
            <person name="Faust A.M.E."/>
            <person name="Altorfer M."/>
            <person name="Dessus-Babus S."/>
            <person name="Burckhardt D."/>
            <person name="Oertli M."/>
            <person name="Naumann U."/>
            <person name="Petersen F."/>
            <person name="Wong J."/>
        </authorList>
    </citation>
    <scope>NUCLEOTIDE SEQUENCE</scope>
    <source>
        <strain evidence="12">GSM-AAB239-AS_SAM_17_03QT</strain>
    </source>
</reference>
<dbReference type="InterPro" id="IPR003593">
    <property type="entry name" value="AAA+_ATPase"/>
</dbReference>
<dbReference type="GO" id="GO:0005524">
    <property type="term" value="F:ATP binding"/>
    <property type="evidence" value="ECO:0007669"/>
    <property type="project" value="UniProtKB-KW"/>
</dbReference>
<gene>
    <name evidence="12" type="ORF">M6B38_138320</name>
</gene>